<feature type="region of interest" description="Disordered" evidence="1">
    <location>
        <begin position="428"/>
        <end position="449"/>
    </location>
</feature>
<dbReference type="InterPro" id="IPR053098">
    <property type="entry name" value="Petuviruses_polyprotein"/>
</dbReference>
<feature type="region of interest" description="Disordered" evidence="1">
    <location>
        <begin position="734"/>
        <end position="820"/>
    </location>
</feature>
<protein>
    <submittedName>
        <fullName evidence="2">Movement protein</fullName>
    </submittedName>
</protein>
<sequence>MTTPTEIPTVHLPPPVLSPTSSMLQPSRPSTSNLDSSLRKSHGHKLDHLYEITYLDDKDKVQITDLPILNPYHAFIKPQTSLTKSICSIISPSKSHVKEYVQSTRFDQCFLPASQKEQFVTLEIPSVYPSQWIAEGFTHLHFGAVRLALTFHGRKGLPISSRIALLDSRFLEYQHACIGTIETTLNAGTVFVTLFPNFNMPLKDPHLLTALKVQVQIVGATQVQETFGATLHYQLVYRVQNHALDLAVPKGTEDALLINVDSTHVPSCTHVPKQIPRSELVKIIPASWITNYENLHQAPQPVQATEPTFSKRSDGKIEISFEKKEEQSTVATVFPTMYQAEKIPISGFSSEGKPVYVFQDNTGHKYFDTCDCSSCYSTCSEYDDLPKKTSSQKELKQRFENGDSLVGLLGEPSGKFDYYVNYGTPPKEKKTITQPCNPPKKYQPPQNKSQPSLIPYYKKALKHFSLPSPPEFIPQEVAMFQPLTSEEFPPLEPFDDPQKHFHHKWKVSAPTTREPNGSTRAISQAEAVLNWQSQNAAQQNKYLQKIDGNQQRFERKLDGTHGPIITLREHIASLHKEILSLIHQQRPFISQEREINALKAQLEDITRRTAQQHQTPPSIYTDNPFGWSTSVTVPSFYPKISQPLSDDQKNFERLFGSTSMYFTPEEYAQKLNPPRKTKPGVKQVYVPKEKSKGIVISEPPKTEPTSAQLMVDNPLTQFLNKQTKLPEVFPAQIDSTTDFSDSTSSDFSSDSASSSISSDSENIFMNQSSSTSYQAPAPPEGTVEDPIEEDESEVQQNFPPPQFAGYQSPHPKAQKQATQE</sequence>
<feature type="region of interest" description="Disordered" evidence="1">
    <location>
        <begin position="1"/>
        <end position="39"/>
    </location>
</feature>
<dbReference type="PANTHER" id="PTHR48435">
    <property type="entry name" value="POLYPROTEIN"/>
    <property type="match status" value="1"/>
</dbReference>
<feature type="compositionally biased region" description="Polar residues" evidence="1">
    <location>
        <begin position="18"/>
        <end position="36"/>
    </location>
</feature>
<accession>X2G0D8</accession>
<feature type="compositionally biased region" description="Acidic residues" evidence="1">
    <location>
        <begin position="782"/>
        <end position="793"/>
    </location>
</feature>
<proteinExistence type="predicted"/>
<dbReference type="EMBL" id="KJ094314">
    <property type="protein sequence ID" value="AHN13809.1"/>
    <property type="molecule type" value="Genomic_DNA"/>
</dbReference>
<organism evidence="2">
    <name type="scientific">Aristotelia chilensis virus 1</name>
    <dbReference type="NCBI Taxonomy" id="1476980"/>
    <lineage>
        <taxon>Viruses</taxon>
        <taxon>Riboviria</taxon>
        <taxon>Pararnavirae</taxon>
        <taxon>Artverviricota</taxon>
        <taxon>Revtraviricetes</taxon>
        <taxon>Ortervirales</taxon>
        <taxon>Caulimoviridae</taxon>
    </lineage>
</organism>
<name>X2G0D8_9VIRU</name>
<dbReference type="PANTHER" id="PTHR48435:SF1">
    <property type="entry name" value="POLYPROTEIN"/>
    <property type="match status" value="1"/>
</dbReference>
<feature type="compositionally biased region" description="Polar residues" evidence="1">
    <location>
        <begin position="761"/>
        <end position="774"/>
    </location>
</feature>
<evidence type="ECO:0000313" key="2">
    <source>
        <dbReference type="EMBL" id="AHN13809.1"/>
    </source>
</evidence>
<evidence type="ECO:0000256" key="1">
    <source>
        <dbReference type="SAM" id="MobiDB-lite"/>
    </source>
</evidence>
<reference evidence="2" key="1">
    <citation type="journal article" date="2015" name="Viruses">
        <title>Deep Sequencing Reveals the Complete Genome and Evidence for Transcriptional Activity of the First Virus-Like Sequences Identified in Aristotelia chilensis (Maqui Berry).</title>
        <authorList>
            <person name="Villacreses J."/>
            <person name="Rojas-Herrera M."/>
            <person name="Sanchez C."/>
            <person name="Hewstone N."/>
            <person name="Undurraga S.F."/>
            <person name="Alzate J.F."/>
            <person name="Manque P."/>
            <person name="Maracaja-Coutinho V."/>
            <person name="Polanco V."/>
        </authorList>
    </citation>
    <scope>NUCLEOTIDE SEQUENCE</scope>
    <source>
        <strain evidence="2">AcPLV-1</strain>
    </source>
</reference>
<dbReference type="Pfam" id="PF01107">
    <property type="entry name" value="MP"/>
    <property type="match status" value="1"/>
</dbReference>
<feature type="compositionally biased region" description="Low complexity" evidence="1">
    <location>
        <begin position="734"/>
        <end position="760"/>
    </location>
</feature>
<dbReference type="InterPro" id="IPR028919">
    <property type="entry name" value="Viral_movement"/>
</dbReference>